<comment type="caution">
    <text evidence="2">The sequence shown here is derived from an EMBL/GenBank/DDBJ whole genome shotgun (WGS) entry which is preliminary data.</text>
</comment>
<evidence type="ECO:0000256" key="1">
    <source>
        <dbReference type="SAM" id="MobiDB-lite"/>
    </source>
</evidence>
<reference evidence="2" key="3">
    <citation type="submission" date="2023-05" db="EMBL/GenBank/DDBJ databases">
        <authorList>
            <person name="Smith C.H."/>
        </authorList>
    </citation>
    <scope>NUCLEOTIDE SEQUENCE</scope>
    <source>
        <strain evidence="2">CHS0354</strain>
        <tissue evidence="2">Mantle</tissue>
    </source>
</reference>
<feature type="non-terminal residue" evidence="2">
    <location>
        <position position="80"/>
    </location>
</feature>
<organism evidence="2 3">
    <name type="scientific">Potamilus streckersoni</name>
    <dbReference type="NCBI Taxonomy" id="2493646"/>
    <lineage>
        <taxon>Eukaryota</taxon>
        <taxon>Metazoa</taxon>
        <taxon>Spiralia</taxon>
        <taxon>Lophotrochozoa</taxon>
        <taxon>Mollusca</taxon>
        <taxon>Bivalvia</taxon>
        <taxon>Autobranchia</taxon>
        <taxon>Heteroconchia</taxon>
        <taxon>Palaeoheterodonta</taxon>
        <taxon>Unionida</taxon>
        <taxon>Unionoidea</taxon>
        <taxon>Unionidae</taxon>
        <taxon>Ambleminae</taxon>
        <taxon>Lampsilini</taxon>
        <taxon>Potamilus</taxon>
    </lineage>
</organism>
<evidence type="ECO:0000313" key="2">
    <source>
        <dbReference type="EMBL" id="KAK3596232.1"/>
    </source>
</evidence>
<sequence>MVDPSLDSTRRGTSNGIKQSTVASFLQDRPRSARSPLPAGRGLPRTKPQTISIGLYEADLLQQSTCKYSQAFSRYSSFPK</sequence>
<dbReference type="AlphaFoldDB" id="A0AAE0SQK6"/>
<evidence type="ECO:0000313" key="3">
    <source>
        <dbReference type="Proteomes" id="UP001195483"/>
    </source>
</evidence>
<feature type="compositionally biased region" description="Polar residues" evidence="1">
    <location>
        <begin position="11"/>
        <end position="24"/>
    </location>
</feature>
<name>A0AAE0SQK6_9BIVA</name>
<protein>
    <submittedName>
        <fullName evidence="2">Uncharacterized protein</fullName>
    </submittedName>
</protein>
<accession>A0AAE0SQK6</accession>
<feature type="region of interest" description="Disordered" evidence="1">
    <location>
        <begin position="1"/>
        <end position="46"/>
    </location>
</feature>
<dbReference type="EMBL" id="JAEAOA010001837">
    <property type="protein sequence ID" value="KAK3596232.1"/>
    <property type="molecule type" value="Genomic_DNA"/>
</dbReference>
<proteinExistence type="predicted"/>
<keyword evidence="3" id="KW-1185">Reference proteome</keyword>
<dbReference type="Proteomes" id="UP001195483">
    <property type="component" value="Unassembled WGS sequence"/>
</dbReference>
<reference evidence="2" key="1">
    <citation type="journal article" date="2021" name="Genome Biol. Evol.">
        <title>A High-Quality Reference Genome for a Parasitic Bivalve with Doubly Uniparental Inheritance (Bivalvia: Unionida).</title>
        <authorList>
            <person name="Smith C.H."/>
        </authorList>
    </citation>
    <scope>NUCLEOTIDE SEQUENCE</scope>
    <source>
        <strain evidence="2">CHS0354</strain>
    </source>
</reference>
<gene>
    <name evidence="2" type="ORF">CHS0354_030876</name>
</gene>
<reference evidence="2" key="2">
    <citation type="journal article" date="2021" name="Genome Biol. Evol.">
        <title>Developing a high-quality reference genome for a parasitic bivalve with doubly uniparental inheritance (Bivalvia: Unionida).</title>
        <authorList>
            <person name="Smith C.H."/>
        </authorList>
    </citation>
    <scope>NUCLEOTIDE SEQUENCE</scope>
    <source>
        <strain evidence="2">CHS0354</strain>
        <tissue evidence="2">Mantle</tissue>
    </source>
</reference>